<gene>
    <name evidence="5" type="ORF">L1049_013436</name>
</gene>
<evidence type="ECO:0000313" key="5">
    <source>
        <dbReference type="EMBL" id="KAK9279754.1"/>
    </source>
</evidence>
<protein>
    <recommendedName>
        <fullName evidence="4">Transcription factor MYC/MYB N-terminal domain-containing protein</fullName>
    </recommendedName>
</protein>
<feature type="region of interest" description="Disordered" evidence="3">
    <location>
        <begin position="327"/>
        <end position="348"/>
    </location>
</feature>
<keyword evidence="1" id="KW-0805">Transcription regulation</keyword>
<feature type="domain" description="Transcription factor MYC/MYB N-terminal" evidence="4">
    <location>
        <begin position="5"/>
        <end position="180"/>
    </location>
</feature>
<dbReference type="EMBL" id="JBBPBK010000008">
    <property type="protein sequence ID" value="KAK9279754.1"/>
    <property type="molecule type" value="Genomic_DNA"/>
</dbReference>
<keyword evidence="2" id="KW-0804">Transcription</keyword>
<reference evidence="5 6" key="1">
    <citation type="journal article" date="2024" name="Plant J.">
        <title>Genome sequences and population genomics reveal climatic adaptation and genomic divergence between two closely related sweetgum species.</title>
        <authorList>
            <person name="Xu W.Q."/>
            <person name="Ren C.Q."/>
            <person name="Zhang X.Y."/>
            <person name="Comes H.P."/>
            <person name="Liu X.H."/>
            <person name="Li Y.G."/>
            <person name="Kettle C.J."/>
            <person name="Jalonen R."/>
            <person name="Gaisberger H."/>
            <person name="Ma Y.Z."/>
            <person name="Qiu Y.X."/>
        </authorList>
    </citation>
    <scope>NUCLEOTIDE SEQUENCE [LARGE SCALE GENOMIC DNA]</scope>
    <source>
        <strain evidence="5">Hangzhou</strain>
    </source>
</reference>
<evidence type="ECO:0000256" key="2">
    <source>
        <dbReference type="ARBA" id="ARBA00023163"/>
    </source>
</evidence>
<name>A0AAP0RNH3_LIQFO</name>
<dbReference type="AlphaFoldDB" id="A0AAP0RNH3"/>
<dbReference type="Pfam" id="PF14215">
    <property type="entry name" value="bHLH-MYC_N"/>
    <property type="match status" value="1"/>
</dbReference>
<sequence>MGYLLKEALKILCGVNQWSYAVFWKIGYKNPKLLIWEECYYEPLPCSALPHISGIESSELPFEEWEECWVSPQTRTSQLKGQARDRVHSLVNRMMSNQVNVLGEGMVGRAAFTGNYQWILSENYIRDAHTPEVLNEVRHQYSAGMQTVAVIPVLPHGVVQLGSSLAILEDMGFVNDVKTLILQLACVPGALLSDNYATSESALKIGMPITLGTSDSANPSGNFKMTNSTSVIFDSYNQQSNFSRASRLIGEPSDSLERQNQEISQTSTLTFQKPNLYQSLVKPHHDHCQPEVIPVIKPNLPFRSQLENGVTGAIVIPPNMEAWLKQQGSSYKPGSGSNLQPDVGQPGASYSSLRLIEQQILSDSDLRDHVNDNQSASNSFIKSQLRTNGGLIHKNNKGSVSNPLLEGSGLKNGMTGNLRSISVPCSLSGSHRSADFNLPSMHLGGVGLQKADSSKTEAVPLSNLSGHLSTSHILSGLL</sequence>
<dbReference type="Proteomes" id="UP001415857">
    <property type="component" value="Unassembled WGS sequence"/>
</dbReference>
<accession>A0AAP0RNH3</accession>
<dbReference type="InterPro" id="IPR043561">
    <property type="entry name" value="LHW-like"/>
</dbReference>
<keyword evidence="6" id="KW-1185">Reference proteome</keyword>
<dbReference type="GO" id="GO:0003700">
    <property type="term" value="F:DNA-binding transcription factor activity"/>
    <property type="evidence" value="ECO:0007669"/>
    <property type="project" value="InterPro"/>
</dbReference>
<organism evidence="5 6">
    <name type="scientific">Liquidambar formosana</name>
    <name type="common">Formosan gum</name>
    <dbReference type="NCBI Taxonomy" id="63359"/>
    <lineage>
        <taxon>Eukaryota</taxon>
        <taxon>Viridiplantae</taxon>
        <taxon>Streptophyta</taxon>
        <taxon>Embryophyta</taxon>
        <taxon>Tracheophyta</taxon>
        <taxon>Spermatophyta</taxon>
        <taxon>Magnoliopsida</taxon>
        <taxon>eudicotyledons</taxon>
        <taxon>Gunneridae</taxon>
        <taxon>Pentapetalae</taxon>
        <taxon>Saxifragales</taxon>
        <taxon>Altingiaceae</taxon>
        <taxon>Liquidambar</taxon>
    </lineage>
</organism>
<proteinExistence type="predicted"/>
<dbReference type="PANTHER" id="PTHR46196">
    <property type="entry name" value="TRANSCRIPTION FACTOR BHLH155-LIKE ISOFORM X1-RELATED"/>
    <property type="match status" value="1"/>
</dbReference>
<feature type="compositionally biased region" description="Polar residues" evidence="3">
    <location>
        <begin position="327"/>
        <end position="340"/>
    </location>
</feature>
<evidence type="ECO:0000313" key="6">
    <source>
        <dbReference type="Proteomes" id="UP001415857"/>
    </source>
</evidence>
<dbReference type="PANTHER" id="PTHR46196:SF4">
    <property type="entry name" value="TRANSCRIPTION FACTOR LHW"/>
    <property type="match status" value="1"/>
</dbReference>
<dbReference type="InterPro" id="IPR025610">
    <property type="entry name" value="MYC/MYB_N"/>
</dbReference>
<evidence type="ECO:0000256" key="3">
    <source>
        <dbReference type="SAM" id="MobiDB-lite"/>
    </source>
</evidence>
<evidence type="ECO:0000256" key="1">
    <source>
        <dbReference type="ARBA" id="ARBA00023015"/>
    </source>
</evidence>
<comment type="caution">
    <text evidence="5">The sequence shown here is derived from an EMBL/GenBank/DDBJ whole genome shotgun (WGS) entry which is preliminary data.</text>
</comment>
<evidence type="ECO:0000259" key="4">
    <source>
        <dbReference type="Pfam" id="PF14215"/>
    </source>
</evidence>